<feature type="compositionally biased region" description="Low complexity" evidence="1">
    <location>
        <begin position="136"/>
        <end position="150"/>
    </location>
</feature>
<dbReference type="AlphaFoldDB" id="A0A229VYE2"/>
<accession>A0A229VYE2</accession>
<dbReference type="InterPro" id="IPR012340">
    <property type="entry name" value="NA-bd_OB-fold"/>
</dbReference>
<proteinExistence type="predicted"/>
<name>A0A229VYE2_9BIFI</name>
<evidence type="ECO:0000256" key="1">
    <source>
        <dbReference type="SAM" id="MobiDB-lite"/>
    </source>
</evidence>
<evidence type="ECO:0000313" key="3">
    <source>
        <dbReference type="Proteomes" id="UP000215433"/>
    </source>
</evidence>
<reference evidence="2 3" key="1">
    <citation type="submission" date="2017-05" db="EMBL/GenBank/DDBJ databases">
        <title>Bifidobacterium vansinderenii sp. nov.</title>
        <authorList>
            <person name="Lugli G.A."/>
            <person name="Duranti S."/>
            <person name="Mangifesta M."/>
        </authorList>
    </citation>
    <scope>NUCLEOTIDE SEQUENCE [LARGE SCALE GENOMIC DNA]</scope>
    <source>
        <strain evidence="2 3">Tam10B</strain>
    </source>
</reference>
<keyword evidence="3" id="KW-1185">Reference proteome</keyword>
<feature type="compositionally biased region" description="Acidic residues" evidence="1">
    <location>
        <begin position="151"/>
        <end position="165"/>
    </location>
</feature>
<comment type="caution">
    <text evidence="2">The sequence shown here is derived from an EMBL/GenBank/DDBJ whole genome shotgun (WGS) entry which is preliminary data.</text>
</comment>
<dbReference type="SUPFAM" id="SSF50249">
    <property type="entry name" value="Nucleic acid-binding proteins"/>
    <property type="match status" value="1"/>
</dbReference>
<dbReference type="EMBL" id="NEWD01000013">
    <property type="protein sequence ID" value="OXN00617.1"/>
    <property type="molecule type" value="Genomic_DNA"/>
</dbReference>
<evidence type="ECO:0008006" key="4">
    <source>
        <dbReference type="Google" id="ProtNLM"/>
    </source>
</evidence>
<organism evidence="2 3">
    <name type="scientific">Bifidobacterium vansinderenii</name>
    <dbReference type="NCBI Taxonomy" id="1984871"/>
    <lineage>
        <taxon>Bacteria</taxon>
        <taxon>Bacillati</taxon>
        <taxon>Actinomycetota</taxon>
        <taxon>Actinomycetes</taxon>
        <taxon>Bifidobacteriales</taxon>
        <taxon>Bifidobacteriaceae</taxon>
        <taxon>Bifidobacterium</taxon>
    </lineage>
</organism>
<dbReference type="Gene3D" id="2.40.50.140">
    <property type="entry name" value="Nucleic acid-binding proteins"/>
    <property type="match status" value="1"/>
</dbReference>
<dbReference type="Proteomes" id="UP000215433">
    <property type="component" value="Unassembled WGS sequence"/>
</dbReference>
<gene>
    <name evidence="2" type="ORF">Tam10B_1140</name>
</gene>
<feature type="region of interest" description="Disordered" evidence="1">
    <location>
        <begin position="117"/>
        <end position="165"/>
    </location>
</feature>
<evidence type="ECO:0000313" key="2">
    <source>
        <dbReference type="EMBL" id="OXN00617.1"/>
    </source>
</evidence>
<sequence>MVEGNLARDPRFWESDGRRPAFLSFTVMHTARIRDESGSWVDGRTTSVDVTFNGPAAERLHDRMEAAPGVLVKGAAVVAFGDVADVPNAWVGADGEAGASLRLLGYRVVPDQFVNQARRDRRDASDAPAGVGGRGRAAAAAAQRVETVTVDADDDGDGFDPWVDD</sequence>
<protein>
    <recommendedName>
        <fullName evidence="4">Single-stranded DNA-binding protein</fullName>
    </recommendedName>
</protein>